<accession>A0ABN7UYJ6</accession>
<protein>
    <submittedName>
        <fullName evidence="1">40615_t:CDS:1</fullName>
    </submittedName>
</protein>
<dbReference type="Proteomes" id="UP000789901">
    <property type="component" value="Unassembled WGS sequence"/>
</dbReference>
<sequence>MSSQNTHITLSKSFKRNQCKKALHAIKKAKIEKPNNSTIGGGGSTFNSSVNQIEERTNIFYDPLKDSYYDGKKTLAPQSTQPIPITTEVPAKFMDLLESEIFNHTSLMNSLIKKLLWKEFALWSCFAIGPKFVQQFRHHCSHLWSQVNNIYRCVKAQDNPLEGHNIQKTFLRHPNDKLYIAKETTKRVASGINLKSYRHIFNPQCFTNTFGETVVDFFDIDKISARETEVVVDNYCKHMFDNPSHQSNQFKSDLIEHFGCFTDSNNMPYTTTNTASSHNKAYQKCVWSLIEGLQPLSGVVNEYLKTNYPSLYSKMKNLDLGPNFGSLFADYALDWDGNNEDVGSSQKYTSPKL</sequence>
<evidence type="ECO:0000313" key="1">
    <source>
        <dbReference type="EMBL" id="CAG8694288.1"/>
    </source>
</evidence>
<keyword evidence="2" id="KW-1185">Reference proteome</keyword>
<dbReference type="Gene3D" id="3.60.130.30">
    <property type="match status" value="1"/>
</dbReference>
<dbReference type="EMBL" id="CAJVQB010006939">
    <property type="protein sequence ID" value="CAG8694288.1"/>
    <property type="molecule type" value="Genomic_DNA"/>
</dbReference>
<comment type="caution">
    <text evidence="1">The sequence shown here is derived from an EMBL/GenBank/DDBJ whole genome shotgun (WGS) entry which is preliminary data.</text>
</comment>
<reference evidence="1 2" key="1">
    <citation type="submission" date="2021-06" db="EMBL/GenBank/DDBJ databases">
        <authorList>
            <person name="Kallberg Y."/>
            <person name="Tangrot J."/>
            <person name="Rosling A."/>
        </authorList>
    </citation>
    <scope>NUCLEOTIDE SEQUENCE [LARGE SCALE GENOMIC DNA]</scope>
    <source>
        <strain evidence="1 2">120-4 pot B 10/14</strain>
    </source>
</reference>
<proteinExistence type="predicted"/>
<gene>
    <name evidence="1" type="ORF">GMARGA_LOCUS11713</name>
</gene>
<feature type="non-terminal residue" evidence="1">
    <location>
        <position position="1"/>
    </location>
</feature>
<evidence type="ECO:0000313" key="2">
    <source>
        <dbReference type="Proteomes" id="UP000789901"/>
    </source>
</evidence>
<organism evidence="1 2">
    <name type="scientific">Gigaspora margarita</name>
    <dbReference type="NCBI Taxonomy" id="4874"/>
    <lineage>
        <taxon>Eukaryota</taxon>
        <taxon>Fungi</taxon>
        <taxon>Fungi incertae sedis</taxon>
        <taxon>Mucoromycota</taxon>
        <taxon>Glomeromycotina</taxon>
        <taxon>Glomeromycetes</taxon>
        <taxon>Diversisporales</taxon>
        <taxon>Gigasporaceae</taxon>
        <taxon>Gigaspora</taxon>
    </lineage>
</organism>
<feature type="non-terminal residue" evidence="1">
    <location>
        <position position="353"/>
    </location>
</feature>
<name>A0ABN7UYJ6_GIGMA</name>